<feature type="region of interest" description="Disordered" evidence="1">
    <location>
        <begin position="193"/>
        <end position="229"/>
    </location>
</feature>
<dbReference type="EMBL" id="CAKOAT010132488">
    <property type="protein sequence ID" value="CAH8337187.1"/>
    <property type="molecule type" value="Genomic_DNA"/>
</dbReference>
<gene>
    <name evidence="2" type="ORF">ERUC_LOCUS14204</name>
</gene>
<comment type="caution">
    <text evidence="2">The sequence shown here is derived from an EMBL/GenBank/DDBJ whole genome shotgun (WGS) entry which is preliminary data.</text>
</comment>
<keyword evidence="3" id="KW-1185">Reference proteome</keyword>
<protein>
    <submittedName>
        <fullName evidence="2">Uncharacterized protein</fullName>
    </submittedName>
</protein>
<reference evidence="2 3" key="1">
    <citation type="submission" date="2022-03" db="EMBL/GenBank/DDBJ databases">
        <authorList>
            <person name="Macdonald S."/>
            <person name="Ahmed S."/>
            <person name="Newling K."/>
        </authorList>
    </citation>
    <scope>NUCLEOTIDE SEQUENCE [LARGE SCALE GENOMIC DNA]</scope>
</reference>
<dbReference type="AlphaFoldDB" id="A0ABC8JQD3"/>
<evidence type="ECO:0000256" key="1">
    <source>
        <dbReference type="SAM" id="MobiDB-lite"/>
    </source>
</evidence>
<evidence type="ECO:0000313" key="2">
    <source>
        <dbReference type="EMBL" id="CAH8337187.1"/>
    </source>
</evidence>
<accession>A0ABC8JQD3</accession>
<dbReference type="Proteomes" id="UP001642260">
    <property type="component" value="Unassembled WGS sequence"/>
</dbReference>
<feature type="compositionally biased region" description="Polar residues" evidence="1">
    <location>
        <begin position="216"/>
        <end position="229"/>
    </location>
</feature>
<evidence type="ECO:0000313" key="3">
    <source>
        <dbReference type="Proteomes" id="UP001642260"/>
    </source>
</evidence>
<proteinExistence type="predicted"/>
<name>A0ABC8JQD3_ERUVS</name>
<organism evidence="2 3">
    <name type="scientific">Eruca vesicaria subsp. sativa</name>
    <name type="common">Garden rocket</name>
    <name type="synonym">Eruca sativa</name>
    <dbReference type="NCBI Taxonomy" id="29727"/>
    <lineage>
        <taxon>Eukaryota</taxon>
        <taxon>Viridiplantae</taxon>
        <taxon>Streptophyta</taxon>
        <taxon>Embryophyta</taxon>
        <taxon>Tracheophyta</taxon>
        <taxon>Spermatophyta</taxon>
        <taxon>Magnoliopsida</taxon>
        <taxon>eudicotyledons</taxon>
        <taxon>Gunneridae</taxon>
        <taxon>Pentapetalae</taxon>
        <taxon>rosids</taxon>
        <taxon>malvids</taxon>
        <taxon>Brassicales</taxon>
        <taxon>Brassicaceae</taxon>
        <taxon>Brassiceae</taxon>
        <taxon>Eruca</taxon>
    </lineage>
</organism>
<sequence>MRFCGWDPGERWLLIGNRRNQEGYWDSVSLAKESHAQRCKLRDSGRKEDFFMVFWDLWDSGKSGLIKGEDVAGYFIYTTVTEASELGGTGDVNVGDVPMDLDDNKFDLVGNVRSGSEEEDFENLTDGEAADDIVNGATDVLDDDAAAIQAGKTSETGLVEREEAKKKGTRKALFKQTGLAVGISNKKFVQVVLSPRKRGHAKSGTRQGDGMKQATDKGTSNPKAGSSKP</sequence>